<dbReference type="GO" id="GO:0005737">
    <property type="term" value="C:cytoplasm"/>
    <property type="evidence" value="ECO:0007669"/>
    <property type="project" value="UniProtKB-SubCell"/>
</dbReference>
<feature type="region of interest" description="Disordered" evidence="11">
    <location>
        <begin position="1"/>
        <end position="36"/>
    </location>
</feature>
<dbReference type="SMART" id="SM00382">
    <property type="entry name" value="AAA"/>
    <property type="match status" value="1"/>
</dbReference>
<feature type="region of interest" description="Disordered" evidence="11">
    <location>
        <begin position="157"/>
        <end position="177"/>
    </location>
</feature>
<dbReference type="GO" id="GO:0016887">
    <property type="term" value="F:ATP hydrolysis activity"/>
    <property type="evidence" value="ECO:0007669"/>
    <property type="project" value="InterPro"/>
</dbReference>
<dbReference type="AlphaFoldDB" id="A0A7S1KUE9"/>
<dbReference type="GO" id="GO:0005524">
    <property type="term" value="F:ATP binding"/>
    <property type="evidence" value="ECO:0007669"/>
    <property type="project" value="UniProtKB-KW"/>
</dbReference>
<evidence type="ECO:0000256" key="10">
    <source>
        <dbReference type="RuleBase" id="RU003651"/>
    </source>
</evidence>
<name>A0A7S1KUE9_9EUKA</name>
<dbReference type="SUPFAM" id="SSF116846">
    <property type="entry name" value="MIT domain"/>
    <property type="match status" value="1"/>
</dbReference>
<sequence>MFLNAPPKPSSSSSSLSQNASQANNTIPKPHAPQSKPEALHLYSESFRHLNRGISNDENHRYTEASECYITAMEIISVLLSGRGDANSIQYLSQKEISNLKKHQSMFMDRLQELENLRRHGNETGDMMREGEMTSSKMNGGGWMRSLKGLFSFGDNKNVSTPNDGGATDGTSTTRSAPAPIVQQQQYKTPVFNSFRKRSNNAPAPQIYKQTHVDDKIIDLTRDNNDPEEDLIRQAMDRSNLSASMNNAHTTRAKPELKPRRPHSSSGASSSTATTQAPAQQRTAPKDLLKAPELKGVDKSILNRILDDVIESSPQISFDDVGGLDFAKQILRETVIFPQLRPDLFDGLRTPTKGILLNGPPGTGKTLLARCVASNVKATFFNVSASSLVSKYHGEGEKIAKALFAAARLLAPSVIFIDEVDSVLTARSESEHEASRRLKTQILIELDGIVSGESEPGRHLLVMAATNRPHELDDAALRRFPKRIFIPLPDANVRKEIIKRVLKKGKQQVKLSSREYDTLASLTEGFSGSDLNELCKEAVMQPIRELGERILNIRASDVRSVQLRDFEAALQHTKPTANKQLVKKLEEWNREHGSGVQ</sequence>
<dbReference type="InterPro" id="IPR027417">
    <property type="entry name" value="P-loop_NTPase"/>
</dbReference>
<dbReference type="InterPro" id="IPR015415">
    <property type="entry name" value="Spast_Vps4_C"/>
</dbReference>
<keyword evidence="6" id="KW-0472">Membrane</keyword>
<dbReference type="Pfam" id="PF00004">
    <property type="entry name" value="AAA"/>
    <property type="match status" value="1"/>
</dbReference>
<evidence type="ECO:0000256" key="2">
    <source>
        <dbReference type="ARBA" id="ARBA00022490"/>
    </source>
</evidence>
<feature type="compositionally biased region" description="Low complexity" evidence="11">
    <location>
        <begin position="264"/>
        <end position="283"/>
    </location>
</feature>
<organism evidence="13">
    <name type="scientific">Percolomonas cosmopolitus</name>
    <dbReference type="NCBI Taxonomy" id="63605"/>
    <lineage>
        <taxon>Eukaryota</taxon>
        <taxon>Discoba</taxon>
        <taxon>Heterolobosea</taxon>
        <taxon>Tetramitia</taxon>
        <taxon>Eutetramitia</taxon>
        <taxon>Percolomonadidae</taxon>
        <taxon>Percolomonas</taxon>
    </lineage>
</organism>
<dbReference type="Pfam" id="PF09336">
    <property type="entry name" value="Vps4_C"/>
    <property type="match status" value="1"/>
</dbReference>
<dbReference type="Gene3D" id="1.10.8.60">
    <property type="match status" value="1"/>
</dbReference>
<evidence type="ECO:0000256" key="8">
    <source>
        <dbReference type="ARBA" id="ARBA00036378"/>
    </source>
</evidence>
<dbReference type="InterPro" id="IPR003960">
    <property type="entry name" value="ATPase_AAA_CS"/>
</dbReference>
<dbReference type="GO" id="GO:0008568">
    <property type="term" value="F:microtubule severing ATPase activity"/>
    <property type="evidence" value="ECO:0007669"/>
    <property type="project" value="UniProtKB-EC"/>
</dbReference>
<evidence type="ECO:0000256" key="3">
    <source>
        <dbReference type="ARBA" id="ARBA00022701"/>
    </source>
</evidence>
<dbReference type="EC" id="5.6.1.1" evidence="9"/>
<dbReference type="InterPro" id="IPR003959">
    <property type="entry name" value="ATPase_AAA_core"/>
</dbReference>
<dbReference type="GO" id="GO:0005874">
    <property type="term" value="C:microtubule"/>
    <property type="evidence" value="ECO:0007669"/>
    <property type="project" value="UniProtKB-KW"/>
</dbReference>
<evidence type="ECO:0000256" key="7">
    <source>
        <dbReference type="ARBA" id="ARBA00023235"/>
    </source>
</evidence>
<comment type="subcellular location">
    <subcellularLocation>
        <location evidence="1">Cytoplasm</location>
    </subcellularLocation>
</comment>
<feature type="domain" description="AAA+ ATPase" evidence="12">
    <location>
        <begin position="351"/>
        <end position="490"/>
    </location>
</feature>
<dbReference type="InterPro" id="IPR050304">
    <property type="entry name" value="MT-severing_AAA_ATPase"/>
</dbReference>
<evidence type="ECO:0000256" key="4">
    <source>
        <dbReference type="ARBA" id="ARBA00022741"/>
    </source>
</evidence>
<evidence type="ECO:0000256" key="1">
    <source>
        <dbReference type="ARBA" id="ARBA00004496"/>
    </source>
</evidence>
<keyword evidence="5 10" id="KW-0067">ATP-binding</keyword>
<proteinExistence type="inferred from homology"/>
<feature type="region of interest" description="Disordered" evidence="11">
    <location>
        <begin position="237"/>
        <end position="290"/>
    </location>
</feature>
<gene>
    <name evidence="13" type="ORF">PCOS0759_LOCUS9095</name>
</gene>
<protein>
    <recommendedName>
        <fullName evidence="9">microtubule-severing ATPase</fullName>
        <ecNumber evidence="9">5.6.1.1</ecNumber>
    </recommendedName>
</protein>
<dbReference type="PANTHER" id="PTHR23074">
    <property type="entry name" value="AAA DOMAIN-CONTAINING"/>
    <property type="match status" value="1"/>
</dbReference>
<evidence type="ECO:0000256" key="9">
    <source>
        <dbReference type="ARBA" id="ARBA00038871"/>
    </source>
</evidence>
<dbReference type="FunFam" id="1.10.8.60:FF:000022">
    <property type="entry name" value="Fidgetin like 1"/>
    <property type="match status" value="1"/>
</dbReference>
<evidence type="ECO:0000259" key="12">
    <source>
        <dbReference type="SMART" id="SM00382"/>
    </source>
</evidence>
<dbReference type="InterPro" id="IPR003593">
    <property type="entry name" value="AAA+_ATPase"/>
</dbReference>
<feature type="compositionally biased region" description="Low complexity" evidence="11">
    <location>
        <begin position="1"/>
        <end position="25"/>
    </location>
</feature>
<dbReference type="InterPro" id="IPR041569">
    <property type="entry name" value="AAA_lid_3"/>
</dbReference>
<dbReference type="SUPFAM" id="SSF52540">
    <property type="entry name" value="P-loop containing nucleoside triphosphate hydrolases"/>
    <property type="match status" value="1"/>
</dbReference>
<evidence type="ECO:0000256" key="11">
    <source>
        <dbReference type="SAM" id="MobiDB-lite"/>
    </source>
</evidence>
<comment type="similarity">
    <text evidence="10">Belongs to the AAA ATPase family.</text>
</comment>
<comment type="catalytic activity">
    <reaction evidence="8">
        <text>n ATP + n H2O + a microtubule = n ADP + n phosphate + (n+1) alpha/beta tubulin heterodimers.</text>
        <dbReference type="EC" id="5.6.1.1"/>
    </reaction>
</comment>
<keyword evidence="7" id="KW-0413">Isomerase</keyword>
<dbReference type="Gene3D" id="3.40.50.300">
    <property type="entry name" value="P-loop containing nucleotide triphosphate hydrolases"/>
    <property type="match status" value="1"/>
</dbReference>
<dbReference type="PANTHER" id="PTHR23074:SF86">
    <property type="entry name" value="SPASTIN"/>
    <property type="match status" value="1"/>
</dbReference>
<keyword evidence="3" id="KW-0493">Microtubule</keyword>
<keyword evidence="2" id="KW-0963">Cytoplasm</keyword>
<keyword evidence="4 10" id="KW-0547">Nucleotide-binding</keyword>
<evidence type="ECO:0000313" key="13">
    <source>
        <dbReference type="EMBL" id="CAD9085841.1"/>
    </source>
</evidence>
<dbReference type="Pfam" id="PF17862">
    <property type="entry name" value="AAA_lid_3"/>
    <property type="match status" value="1"/>
</dbReference>
<dbReference type="EMBL" id="HBGD01011040">
    <property type="protein sequence ID" value="CAD9085841.1"/>
    <property type="molecule type" value="Transcribed_RNA"/>
</dbReference>
<evidence type="ECO:0000256" key="5">
    <source>
        <dbReference type="ARBA" id="ARBA00022840"/>
    </source>
</evidence>
<evidence type="ECO:0000256" key="6">
    <source>
        <dbReference type="ARBA" id="ARBA00023136"/>
    </source>
</evidence>
<dbReference type="InterPro" id="IPR036181">
    <property type="entry name" value="MIT_dom_sf"/>
</dbReference>
<reference evidence="13" key="1">
    <citation type="submission" date="2021-01" db="EMBL/GenBank/DDBJ databases">
        <authorList>
            <person name="Corre E."/>
            <person name="Pelletier E."/>
            <person name="Niang G."/>
            <person name="Scheremetjew M."/>
            <person name="Finn R."/>
            <person name="Kale V."/>
            <person name="Holt S."/>
            <person name="Cochrane G."/>
            <person name="Meng A."/>
            <person name="Brown T."/>
            <person name="Cohen L."/>
        </authorList>
    </citation>
    <scope>NUCLEOTIDE SEQUENCE</scope>
    <source>
        <strain evidence="13">WS</strain>
    </source>
</reference>
<dbReference type="FunFam" id="3.40.50.300:FF:001054">
    <property type="entry name" value="ATPase, AAA family, putative"/>
    <property type="match status" value="1"/>
</dbReference>
<accession>A0A7S1KUE9</accession>
<feature type="compositionally biased region" description="Polar residues" evidence="11">
    <location>
        <begin position="237"/>
        <end position="250"/>
    </location>
</feature>
<dbReference type="PROSITE" id="PS00674">
    <property type="entry name" value="AAA"/>
    <property type="match status" value="1"/>
</dbReference>